<name>A0AAN9YTU0_9ORTH</name>
<dbReference type="Proteomes" id="UP001378592">
    <property type="component" value="Unassembled WGS sequence"/>
</dbReference>
<evidence type="ECO:0000313" key="1">
    <source>
        <dbReference type="EMBL" id="KAK7789110.1"/>
    </source>
</evidence>
<dbReference type="AlphaFoldDB" id="A0AAN9YTU0"/>
<keyword evidence="2" id="KW-1185">Reference proteome</keyword>
<reference evidence="1 2" key="1">
    <citation type="submission" date="2024-03" db="EMBL/GenBank/DDBJ databases">
        <title>The genome assembly and annotation of the cricket Gryllus longicercus Weissman &amp; Gray.</title>
        <authorList>
            <person name="Szrajer S."/>
            <person name="Gray D."/>
            <person name="Ylla G."/>
        </authorList>
    </citation>
    <scope>NUCLEOTIDE SEQUENCE [LARGE SCALE GENOMIC DNA]</scope>
    <source>
        <strain evidence="1">DAG 2021-001</strain>
        <tissue evidence="1">Whole body minus gut</tissue>
    </source>
</reference>
<gene>
    <name evidence="1" type="ORF">R5R35_008587</name>
</gene>
<protein>
    <submittedName>
        <fullName evidence="1">Uncharacterized protein</fullName>
    </submittedName>
</protein>
<proteinExistence type="predicted"/>
<organism evidence="1 2">
    <name type="scientific">Gryllus longicercus</name>
    <dbReference type="NCBI Taxonomy" id="2509291"/>
    <lineage>
        <taxon>Eukaryota</taxon>
        <taxon>Metazoa</taxon>
        <taxon>Ecdysozoa</taxon>
        <taxon>Arthropoda</taxon>
        <taxon>Hexapoda</taxon>
        <taxon>Insecta</taxon>
        <taxon>Pterygota</taxon>
        <taxon>Neoptera</taxon>
        <taxon>Polyneoptera</taxon>
        <taxon>Orthoptera</taxon>
        <taxon>Ensifera</taxon>
        <taxon>Gryllidea</taxon>
        <taxon>Grylloidea</taxon>
        <taxon>Gryllidae</taxon>
        <taxon>Gryllinae</taxon>
        <taxon>Gryllus</taxon>
    </lineage>
</organism>
<dbReference type="EMBL" id="JAZDUA010000833">
    <property type="protein sequence ID" value="KAK7789110.1"/>
    <property type="molecule type" value="Genomic_DNA"/>
</dbReference>
<sequence>MSKTSTELELDMESQETLLESQLAPSVCHYAVPSTSAASVTCVYGSPKKKRERDFRRQSLKKMHICIR</sequence>
<evidence type="ECO:0000313" key="2">
    <source>
        <dbReference type="Proteomes" id="UP001378592"/>
    </source>
</evidence>
<comment type="caution">
    <text evidence="1">The sequence shown here is derived from an EMBL/GenBank/DDBJ whole genome shotgun (WGS) entry which is preliminary data.</text>
</comment>
<accession>A0AAN9YTU0</accession>